<keyword evidence="7 11" id="KW-1133">Transmembrane helix</keyword>
<keyword evidence="6 10" id="KW-1278">Translocase</keyword>
<feature type="transmembrane region" description="Helical" evidence="11">
    <location>
        <begin position="32"/>
        <end position="53"/>
    </location>
</feature>
<dbReference type="EC" id="7.1.1.9" evidence="10"/>
<dbReference type="GO" id="GO:0004129">
    <property type="term" value="F:cytochrome-c oxidase activity"/>
    <property type="evidence" value="ECO:0007669"/>
    <property type="project" value="UniProtKB-EC"/>
</dbReference>
<evidence type="ECO:0000256" key="9">
    <source>
        <dbReference type="ARBA" id="ARBA00047816"/>
    </source>
</evidence>
<keyword evidence="4 10" id="KW-1003">Cell membrane</keyword>
<evidence type="ECO:0000256" key="1">
    <source>
        <dbReference type="ARBA" id="ARBA00002536"/>
    </source>
</evidence>
<dbReference type="PIRSF" id="PIRSF017385">
    <property type="entry name" value="CtaF"/>
    <property type="match status" value="1"/>
</dbReference>
<keyword evidence="5 11" id="KW-0812">Transmembrane</keyword>
<evidence type="ECO:0000256" key="11">
    <source>
        <dbReference type="SAM" id="Phobius"/>
    </source>
</evidence>
<evidence type="ECO:0000256" key="6">
    <source>
        <dbReference type="ARBA" id="ARBA00022967"/>
    </source>
</evidence>
<dbReference type="InterPro" id="IPR021050">
    <property type="entry name" value="Cyt_c_oxidase_su4_actinobac"/>
</dbReference>
<dbReference type="AlphaFoldDB" id="A0A938YNF8"/>
<proteinExistence type="inferred from homology"/>
<comment type="subcellular location">
    <subcellularLocation>
        <location evidence="2">Cell membrane</location>
        <topology evidence="2">Multi-pass membrane protein</topology>
    </subcellularLocation>
</comment>
<accession>A0A938YNF8</accession>
<evidence type="ECO:0000256" key="2">
    <source>
        <dbReference type="ARBA" id="ARBA00004651"/>
    </source>
</evidence>
<dbReference type="Proteomes" id="UP000663801">
    <property type="component" value="Unassembled WGS sequence"/>
</dbReference>
<evidence type="ECO:0000256" key="3">
    <source>
        <dbReference type="ARBA" id="ARBA00006870"/>
    </source>
</evidence>
<sequence length="134" mass="14643">MLVETWMFLGLTGFFLIAAIIYAVLQWSTEPVGVVALFLTFGLTLIIGTFLRFSSRRLDEARPEDNDDADIADGAGDIGFFSPGSYWPLALAASAAFTAIALAFFLIWMLVIGIGLLLLAVAGLLFEYHRRPAH</sequence>
<comment type="function">
    <text evidence="1 10">Part of cytochrome c oxidase, its function is unknown.</text>
</comment>
<comment type="catalytic activity">
    <reaction evidence="9 10">
        <text>4 Fe(II)-[cytochrome c] + O2 + 8 H(+)(in) = 4 Fe(III)-[cytochrome c] + 2 H2O + 4 H(+)(out)</text>
        <dbReference type="Rhea" id="RHEA:11436"/>
        <dbReference type="Rhea" id="RHEA-COMP:10350"/>
        <dbReference type="Rhea" id="RHEA-COMP:14399"/>
        <dbReference type="ChEBI" id="CHEBI:15377"/>
        <dbReference type="ChEBI" id="CHEBI:15378"/>
        <dbReference type="ChEBI" id="CHEBI:15379"/>
        <dbReference type="ChEBI" id="CHEBI:29033"/>
        <dbReference type="ChEBI" id="CHEBI:29034"/>
        <dbReference type="EC" id="7.1.1.9"/>
    </reaction>
</comment>
<dbReference type="GO" id="GO:0005886">
    <property type="term" value="C:plasma membrane"/>
    <property type="evidence" value="ECO:0007669"/>
    <property type="project" value="UniProtKB-SubCell"/>
</dbReference>
<feature type="transmembrane region" description="Helical" evidence="11">
    <location>
        <begin position="95"/>
        <end position="126"/>
    </location>
</feature>
<evidence type="ECO:0000256" key="5">
    <source>
        <dbReference type="ARBA" id="ARBA00022692"/>
    </source>
</evidence>
<dbReference type="Pfam" id="PF12270">
    <property type="entry name" value="Cyt_c_ox_IV"/>
    <property type="match status" value="1"/>
</dbReference>
<evidence type="ECO:0000313" key="13">
    <source>
        <dbReference type="Proteomes" id="UP000663801"/>
    </source>
</evidence>
<evidence type="ECO:0000256" key="4">
    <source>
        <dbReference type="ARBA" id="ARBA00022475"/>
    </source>
</evidence>
<dbReference type="GO" id="GO:0022900">
    <property type="term" value="P:electron transport chain"/>
    <property type="evidence" value="ECO:0007669"/>
    <property type="project" value="InterPro"/>
</dbReference>
<comment type="caution">
    <text evidence="12">The sequence shown here is derived from an EMBL/GenBank/DDBJ whole genome shotgun (WGS) entry which is preliminary data.</text>
</comment>
<keyword evidence="8 10" id="KW-0472">Membrane</keyword>
<evidence type="ECO:0000256" key="8">
    <source>
        <dbReference type="ARBA" id="ARBA00023136"/>
    </source>
</evidence>
<reference evidence="12" key="1">
    <citation type="submission" date="2021-01" db="EMBL/GenBank/DDBJ databases">
        <title>KCTC 19127 draft genome.</title>
        <authorList>
            <person name="An D."/>
        </authorList>
    </citation>
    <scope>NUCLEOTIDE SEQUENCE</scope>
    <source>
        <strain evidence="12">KCTC 19127</strain>
    </source>
</reference>
<name>A0A938YNF8_9ACTN</name>
<dbReference type="EMBL" id="JAERWL010000006">
    <property type="protein sequence ID" value="MBM9476065.1"/>
    <property type="molecule type" value="Genomic_DNA"/>
</dbReference>
<comment type="similarity">
    <text evidence="3 10">Belongs to the cytochrome c oxidase bacterial subunit CtaF family.</text>
</comment>
<comment type="subunit">
    <text evidence="10">Associates with subunits I, II and III to form cytochrome c oxidase.</text>
</comment>
<evidence type="ECO:0000256" key="7">
    <source>
        <dbReference type="ARBA" id="ARBA00022989"/>
    </source>
</evidence>
<evidence type="ECO:0000313" key="12">
    <source>
        <dbReference type="EMBL" id="MBM9476065.1"/>
    </source>
</evidence>
<dbReference type="RefSeq" id="WP_205256417.1">
    <property type="nucleotide sequence ID" value="NZ_BAAAPV010000003.1"/>
</dbReference>
<keyword evidence="13" id="KW-1185">Reference proteome</keyword>
<feature type="transmembrane region" description="Helical" evidence="11">
    <location>
        <begin position="6"/>
        <end position="25"/>
    </location>
</feature>
<organism evidence="12 13">
    <name type="scientific">Nakamurella flavida</name>
    <dbReference type="NCBI Taxonomy" id="363630"/>
    <lineage>
        <taxon>Bacteria</taxon>
        <taxon>Bacillati</taxon>
        <taxon>Actinomycetota</taxon>
        <taxon>Actinomycetes</taxon>
        <taxon>Nakamurellales</taxon>
        <taxon>Nakamurellaceae</taxon>
        <taxon>Nakamurella</taxon>
    </lineage>
</organism>
<evidence type="ECO:0000256" key="10">
    <source>
        <dbReference type="PIRNR" id="PIRNR017385"/>
    </source>
</evidence>
<protein>
    <recommendedName>
        <fullName evidence="10">Cytochrome c oxidase polypeptide 4</fullName>
        <ecNumber evidence="10">7.1.1.9</ecNumber>
    </recommendedName>
    <alternativeName>
        <fullName evidence="10">Cytochrome aa3 subunit 4</fullName>
    </alternativeName>
    <alternativeName>
        <fullName evidence="10">Cytochrome c oxidase polypeptide IV</fullName>
    </alternativeName>
</protein>
<gene>
    <name evidence="12" type="ORF">JL107_06380</name>
</gene>